<dbReference type="Pfam" id="PF01098">
    <property type="entry name" value="FTSW_RODA_SPOVE"/>
    <property type="match status" value="1"/>
</dbReference>
<feature type="transmembrane region" description="Helical" evidence="11">
    <location>
        <begin position="95"/>
        <end position="115"/>
    </location>
</feature>
<evidence type="ECO:0000256" key="11">
    <source>
        <dbReference type="SAM" id="Phobius"/>
    </source>
</evidence>
<keyword evidence="8 11" id="KW-1133">Transmembrane helix</keyword>
<keyword evidence="3" id="KW-0328">Glycosyltransferase</keyword>
<comment type="subcellular location">
    <subcellularLocation>
        <location evidence="1">Membrane</location>
        <topology evidence="1">Multi-pass membrane protein</topology>
    </subcellularLocation>
</comment>
<feature type="transmembrane region" description="Helical" evidence="11">
    <location>
        <begin position="159"/>
        <end position="176"/>
    </location>
</feature>
<organism evidence="12">
    <name type="scientific">hydrothermal vent metagenome</name>
    <dbReference type="NCBI Taxonomy" id="652676"/>
    <lineage>
        <taxon>unclassified sequences</taxon>
        <taxon>metagenomes</taxon>
        <taxon>ecological metagenomes</taxon>
    </lineage>
</organism>
<dbReference type="GO" id="GO:0009252">
    <property type="term" value="P:peptidoglycan biosynthetic process"/>
    <property type="evidence" value="ECO:0007669"/>
    <property type="project" value="UniProtKB-KW"/>
</dbReference>
<evidence type="ECO:0000256" key="3">
    <source>
        <dbReference type="ARBA" id="ARBA00022676"/>
    </source>
</evidence>
<dbReference type="AlphaFoldDB" id="A0A3B0X4G7"/>
<keyword evidence="7" id="KW-0573">Peptidoglycan synthesis</keyword>
<evidence type="ECO:0000313" key="12">
    <source>
        <dbReference type="EMBL" id="VAW50784.1"/>
    </source>
</evidence>
<dbReference type="InterPro" id="IPR018365">
    <property type="entry name" value="Cell_cycle_FtsW-rel_CS"/>
</dbReference>
<dbReference type="GO" id="GO:0071555">
    <property type="term" value="P:cell wall organization"/>
    <property type="evidence" value="ECO:0007669"/>
    <property type="project" value="UniProtKB-KW"/>
</dbReference>
<keyword evidence="2" id="KW-1003">Cell membrane</keyword>
<dbReference type="GO" id="GO:0016757">
    <property type="term" value="F:glycosyltransferase activity"/>
    <property type="evidence" value="ECO:0007669"/>
    <property type="project" value="UniProtKB-KW"/>
</dbReference>
<name>A0A3B0X4G7_9ZZZZ</name>
<dbReference type="NCBIfam" id="TIGR02210">
    <property type="entry name" value="rodA_shape"/>
    <property type="match status" value="1"/>
</dbReference>
<evidence type="ECO:0000256" key="4">
    <source>
        <dbReference type="ARBA" id="ARBA00022679"/>
    </source>
</evidence>
<dbReference type="GO" id="GO:0051301">
    <property type="term" value="P:cell division"/>
    <property type="evidence" value="ECO:0007669"/>
    <property type="project" value="InterPro"/>
</dbReference>
<protein>
    <submittedName>
        <fullName evidence="12">Rod shape-determining protein RodA</fullName>
    </submittedName>
</protein>
<proteinExistence type="inferred from homology"/>
<evidence type="ECO:0000256" key="2">
    <source>
        <dbReference type="ARBA" id="ARBA00022475"/>
    </source>
</evidence>
<feature type="transmembrane region" description="Helical" evidence="11">
    <location>
        <begin position="182"/>
        <end position="198"/>
    </location>
</feature>
<dbReference type="GO" id="GO:0015648">
    <property type="term" value="F:lipid-linked peptidoglycan transporter activity"/>
    <property type="evidence" value="ECO:0007669"/>
    <property type="project" value="TreeGrafter"/>
</dbReference>
<dbReference type="HAMAP" id="MF_02079">
    <property type="entry name" value="PGT_RodA"/>
    <property type="match status" value="1"/>
</dbReference>
<evidence type="ECO:0000256" key="9">
    <source>
        <dbReference type="ARBA" id="ARBA00023136"/>
    </source>
</evidence>
<feature type="transmembrane region" description="Helical" evidence="11">
    <location>
        <begin position="72"/>
        <end position="89"/>
    </location>
</feature>
<dbReference type="EMBL" id="UOFD01000018">
    <property type="protein sequence ID" value="VAW50784.1"/>
    <property type="molecule type" value="Genomic_DNA"/>
</dbReference>
<dbReference type="InterPro" id="IPR001182">
    <property type="entry name" value="FtsW/RodA"/>
</dbReference>
<feature type="transmembrane region" description="Helical" evidence="11">
    <location>
        <begin position="326"/>
        <end position="353"/>
    </location>
</feature>
<dbReference type="PANTHER" id="PTHR30474:SF1">
    <property type="entry name" value="PEPTIDOGLYCAN GLYCOSYLTRANSFERASE MRDB"/>
    <property type="match status" value="1"/>
</dbReference>
<keyword evidence="4" id="KW-0808">Transferase</keyword>
<feature type="transmembrane region" description="Helical" evidence="11">
    <location>
        <begin position="205"/>
        <end position="224"/>
    </location>
</feature>
<evidence type="ECO:0000256" key="8">
    <source>
        <dbReference type="ARBA" id="ARBA00022989"/>
    </source>
</evidence>
<dbReference type="GO" id="GO:0005886">
    <property type="term" value="C:plasma membrane"/>
    <property type="evidence" value="ECO:0007669"/>
    <property type="project" value="TreeGrafter"/>
</dbReference>
<dbReference type="GO" id="GO:0008360">
    <property type="term" value="P:regulation of cell shape"/>
    <property type="evidence" value="ECO:0007669"/>
    <property type="project" value="UniProtKB-KW"/>
</dbReference>
<dbReference type="PROSITE" id="PS00428">
    <property type="entry name" value="FTSW_RODA_SPOVE"/>
    <property type="match status" value="1"/>
</dbReference>
<keyword evidence="10" id="KW-0961">Cell wall biogenesis/degradation</keyword>
<sequence>MLISGDAGANINMISTSTEFFESDYQSKGARFLRFLHIDPVLLVGLLLLMAAGLGILYSASDGSIEIVQRQIIRLSIAFAVMFFIAQIPQHTLYIWAPWLFALGIVLLVLVLLAGDVGKGAQRWLNLYVIRFQPSEMMKLVTPLMLAWYLCEKPFPPKLTSLIISLVLVILPTVLIARQPDLGTALLVAAAGFFVVFFGGIRWRILFGVIFTMLALIPVLWQFMHDYQKQRVLTLFDPGSDPLGSGYHIIQSMIAIGSGGIYGKGWLNGTQSQLDFIPERTTDFIFAVFAEEFGIMGAIVLLALYTFIIIRGLYIAVNAQDSFGRLLAGSLSMTFFVYLFVNVGMVSGILPVVGVPLPLVSYGGTSMVTLMAGFGMLMSISTNRRLIAK</sequence>
<dbReference type="InterPro" id="IPR011923">
    <property type="entry name" value="RodA/MrdB"/>
</dbReference>
<evidence type="ECO:0000256" key="5">
    <source>
        <dbReference type="ARBA" id="ARBA00022692"/>
    </source>
</evidence>
<evidence type="ECO:0000256" key="6">
    <source>
        <dbReference type="ARBA" id="ARBA00022960"/>
    </source>
</evidence>
<evidence type="ECO:0000256" key="7">
    <source>
        <dbReference type="ARBA" id="ARBA00022984"/>
    </source>
</evidence>
<keyword evidence="9 11" id="KW-0472">Membrane</keyword>
<dbReference type="GO" id="GO:0032153">
    <property type="term" value="C:cell division site"/>
    <property type="evidence" value="ECO:0007669"/>
    <property type="project" value="TreeGrafter"/>
</dbReference>
<reference evidence="12" key="1">
    <citation type="submission" date="2018-06" db="EMBL/GenBank/DDBJ databases">
        <authorList>
            <person name="Zhirakovskaya E."/>
        </authorList>
    </citation>
    <scope>NUCLEOTIDE SEQUENCE</scope>
</reference>
<evidence type="ECO:0000256" key="10">
    <source>
        <dbReference type="ARBA" id="ARBA00023316"/>
    </source>
</evidence>
<gene>
    <name evidence="12" type="ORF">MNBD_GAMMA06-402</name>
</gene>
<accession>A0A3B0X4G7</accession>
<keyword evidence="5 11" id="KW-0812">Transmembrane</keyword>
<feature type="transmembrane region" description="Helical" evidence="11">
    <location>
        <begin position="359"/>
        <end position="380"/>
    </location>
</feature>
<dbReference type="PANTHER" id="PTHR30474">
    <property type="entry name" value="CELL CYCLE PROTEIN"/>
    <property type="match status" value="1"/>
</dbReference>
<evidence type="ECO:0000256" key="1">
    <source>
        <dbReference type="ARBA" id="ARBA00004141"/>
    </source>
</evidence>
<keyword evidence="6" id="KW-0133">Cell shape</keyword>
<feature type="transmembrane region" description="Helical" evidence="11">
    <location>
        <begin position="41"/>
        <end position="60"/>
    </location>
</feature>
<feature type="transmembrane region" description="Helical" evidence="11">
    <location>
        <begin position="293"/>
        <end position="314"/>
    </location>
</feature>